<accession>A0A4C1TXD7</accession>
<evidence type="ECO:0000256" key="1">
    <source>
        <dbReference type="SAM" id="MobiDB-lite"/>
    </source>
</evidence>
<keyword evidence="3" id="KW-1185">Reference proteome</keyword>
<gene>
    <name evidence="2" type="ORF">EVAR_9140_1</name>
</gene>
<feature type="region of interest" description="Disordered" evidence="1">
    <location>
        <begin position="57"/>
        <end position="78"/>
    </location>
</feature>
<evidence type="ECO:0000313" key="2">
    <source>
        <dbReference type="EMBL" id="GBP18296.1"/>
    </source>
</evidence>
<proteinExistence type="predicted"/>
<organism evidence="2 3">
    <name type="scientific">Eumeta variegata</name>
    <name type="common">Bagworm moth</name>
    <name type="synonym">Eumeta japonica</name>
    <dbReference type="NCBI Taxonomy" id="151549"/>
    <lineage>
        <taxon>Eukaryota</taxon>
        <taxon>Metazoa</taxon>
        <taxon>Ecdysozoa</taxon>
        <taxon>Arthropoda</taxon>
        <taxon>Hexapoda</taxon>
        <taxon>Insecta</taxon>
        <taxon>Pterygota</taxon>
        <taxon>Neoptera</taxon>
        <taxon>Endopterygota</taxon>
        <taxon>Lepidoptera</taxon>
        <taxon>Glossata</taxon>
        <taxon>Ditrysia</taxon>
        <taxon>Tineoidea</taxon>
        <taxon>Psychidae</taxon>
        <taxon>Oiketicinae</taxon>
        <taxon>Eumeta</taxon>
    </lineage>
</organism>
<name>A0A4C1TXD7_EUMVA</name>
<comment type="caution">
    <text evidence="2">The sequence shown here is derived from an EMBL/GenBank/DDBJ whole genome shotgun (WGS) entry which is preliminary data.</text>
</comment>
<evidence type="ECO:0000313" key="3">
    <source>
        <dbReference type="Proteomes" id="UP000299102"/>
    </source>
</evidence>
<dbReference type="AlphaFoldDB" id="A0A4C1TXD7"/>
<sequence length="78" mass="8768">MRIRNIGVCVTHDSLETTDGTSYNLVRGQLGIFRLTGAVAREIRDVRELFRRPLSAGPRRRRRRAFGDRRAPAATSSG</sequence>
<dbReference type="EMBL" id="BGZK01000095">
    <property type="protein sequence ID" value="GBP18296.1"/>
    <property type="molecule type" value="Genomic_DNA"/>
</dbReference>
<reference evidence="2 3" key="1">
    <citation type="journal article" date="2019" name="Commun. Biol.">
        <title>The bagworm genome reveals a unique fibroin gene that provides high tensile strength.</title>
        <authorList>
            <person name="Kono N."/>
            <person name="Nakamura H."/>
            <person name="Ohtoshi R."/>
            <person name="Tomita M."/>
            <person name="Numata K."/>
            <person name="Arakawa K."/>
        </authorList>
    </citation>
    <scope>NUCLEOTIDE SEQUENCE [LARGE SCALE GENOMIC DNA]</scope>
</reference>
<protein>
    <submittedName>
        <fullName evidence="2">Uncharacterized protein</fullName>
    </submittedName>
</protein>
<dbReference type="Proteomes" id="UP000299102">
    <property type="component" value="Unassembled WGS sequence"/>
</dbReference>